<feature type="compositionally biased region" description="Low complexity" evidence="1">
    <location>
        <begin position="226"/>
        <end position="239"/>
    </location>
</feature>
<keyword evidence="3" id="KW-1185">Reference proteome</keyword>
<reference evidence="2" key="1">
    <citation type="journal article" date="2022" name="New Phytol.">
        <title>Evolutionary transition to the ectomycorrhizal habit in the genomes of a hyperdiverse lineage of mushroom-forming fungi.</title>
        <authorList>
            <person name="Looney B."/>
            <person name="Miyauchi S."/>
            <person name="Morin E."/>
            <person name="Drula E."/>
            <person name="Courty P.E."/>
            <person name="Kohler A."/>
            <person name="Kuo A."/>
            <person name="LaButti K."/>
            <person name="Pangilinan J."/>
            <person name="Lipzen A."/>
            <person name="Riley R."/>
            <person name="Andreopoulos W."/>
            <person name="He G."/>
            <person name="Johnson J."/>
            <person name="Nolan M."/>
            <person name="Tritt A."/>
            <person name="Barry K.W."/>
            <person name="Grigoriev I.V."/>
            <person name="Nagy L.G."/>
            <person name="Hibbett D."/>
            <person name="Henrissat B."/>
            <person name="Matheny P.B."/>
            <person name="Labbe J."/>
            <person name="Martin F.M."/>
        </authorList>
    </citation>
    <scope>NUCLEOTIDE SEQUENCE</scope>
    <source>
        <strain evidence="2">BPL690</strain>
    </source>
</reference>
<dbReference type="EMBL" id="WTXG01000083">
    <property type="protein sequence ID" value="KAI0294043.1"/>
    <property type="molecule type" value="Genomic_DNA"/>
</dbReference>
<proteinExistence type="predicted"/>
<sequence>MLSDHHEPSPESSVADDDHQDELSSIGHSSLLAPPMSHRQLHPYTNPQPDRQRLHSPPVESQVAPLDPSSLTFVTTGIHRPLAASSGPLRTITHSDHPHDISLPNPNPLSPHPSWFHRPQTPPPQGPVLFSDGYAPAESLPPQHYIPPARTVPPRPPPPIINATPIYPPLSHGTSFLSLTLGGAAPPVAGIPSPSAIVPPNSELARPPRFTFAPPGAIVPADTVVSATPTPSGSATPTCSRKRDKAKGKLLLDRDRASQPTQEGSSGRRARSNSWSVVSSVFRRRSGGL</sequence>
<evidence type="ECO:0000256" key="1">
    <source>
        <dbReference type="SAM" id="MobiDB-lite"/>
    </source>
</evidence>
<name>A0AAD4QJ47_9AGAM</name>
<protein>
    <submittedName>
        <fullName evidence="2">Uncharacterized protein</fullName>
    </submittedName>
</protein>
<accession>A0AAD4QJ47</accession>
<dbReference type="Proteomes" id="UP001203297">
    <property type="component" value="Unassembled WGS sequence"/>
</dbReference>
<feature type="region of interest" description="Disordered" evidence="1">
    <location>
        <begin position="222"/>
        <end position="289"/>
    </location>
</feature>
<organism evidence="2 3">
    <name type="scientific">Multifurca ochricompacta</name>
    <dbReference type="NCBI Taxonomy" id="376703"/>
    <lineage>
        <taxon>Eukaryota</taxon>
        <taxon>Fungi</taxon>
        <taxon>Dikarya</taxon>
        <taxon>Basidiomycota</taxon>
        <taxon>Agaricomycotina</taxon>
        <taxon>Agaricomycetes</taxon>
        <taxon>Russulales</taxon>
        <taxon>Russulaceae</taxon>
        <taxon>Multifurca</taxon>
    </lineage>
</organism>
<feature type="compositionally biased region" description="Low complexity" evidence="1">
    <location>
        <begin position="272"/>
        <end position="281"/>
    </location>
</feature>
<gene>
    <name evidence="2" type="ORF">B0F90DRAFT_1759697</name>
</gene>
<feature type="region of interest" description="Disordered" evidence="1">
    <location>
        <begin position="1"/>
        <end position="68"/>
    </location>
</feature>
<evidence type="ECO:0000313" key="2">
    <source>
        <dbReference type="EMBL" id="KAI0294043.1"/>
    </source>
</evidence>
<comment type="caution">
    <text evidence="2">The sequence shown here is derived from an EMBL/GenBank/DDBJ whole genome shotgun (WGS) entry which is preliminary data.</text>
</comment>
<dbReference type="AlphaFoldDB" id="A0AAD4QJ47"/>
<evidence type="ECO:0000313" key="3">
    <source>
        <dbReference type="Proteomes" id="UP001203297"/>
    </source>
</evidence>